<reference evidence="2 3" key="1">
    <citation type="submission" date="2021-06" db="EMBL/GenBank/DDBJ databases">
        <authorList>
            <person name="Palmer J.M."/>
        </authorList>
    </citation>
    <scope>NUCLEOTIDE SEQUENCE [LARGE SCALE GENOMIC DNA]</scope>
    <source>
        <strain evidence="2 3">MEX-2019</strain>
        <tissue evidence="2">Muscle</tissue>
    </source>
</reference>
<feature type="compositionally biased region" description="Pro residues" evidence="1">
    <location>
        <begin position="177"/>
        <end position="187"/>
    </location>
</feature>
<organism evidence="2 3">
    <name type="scientific">Crenichthys baileyi</name>
    <name type="common">White River springfish</name>
    <dbReference type="NCBI Taxonomy" id="28760"/>
    <lineage>
        <taxon>Eukaryota</taxon>
        <taxon>Metazoa</taxon>
        <taxon>Chordata</taxon>
        <taxon>Craniata</taxon>
        <taxon>Vertebrata</taxon>
        <taxon>Euteleostomi</taxon>
        <taxon>Actinopterygii</taxon>
        <taxon>Neopterygii</taxon>
        <taxon>Teleostei</taxon>
        <taxon>Neoteleostei</taxon>
        <taxon>Acanthomorphata</taxon>
        <taxon>Ovalentaria</taxon>
        <taxon>Atherinomorphae</taxon>
        <taxon>Cyprinodontiformes</taxon>
        <taxon>Goodeidae</taxon>
        <taxon>Crenichthys</taxon>
    </lineage>
</organism>
<evidence type="ECO:0000313" key="2">
    <source>
        <dbReference type="EMBL" id="KAK5616684.1"/>
    </source>
</evidence>
<feature type="region of interest" description="Disordered" evidence="1">
    <location>
        <begin position="165"/>
        <end position="187"/>
    </location>
</feature>
<name>A0AAV9S654_9TELE</name>
<sequence length="187" mass="20504">MDCLHSLLLFPPVLSWRAPRKKTPIPGFCFRGVLWGDLLTFLFPVPEDCEDAPSLHAVPRRPPPPETPTASPKVSPAVFALIARVSSGFPAPTSELHRGFFSGSAAAPGDHWLLRQPLLSSYVARPADLPLSMEEAGDSWQLQEARGEKGFFLILGFTTSRPSNKGPWEKLPLQWGGPPPLLRSPLH</sequence>
<dbReference type="EMBL" id="JAHHUM010000875">
    <property type="protein sequence ID" value="KAK5616684.1"/>
    <property type="molecule type" value="Genomic_DNA"/>
</dbReference>
<proteinExistence type="predicted"/>
<dbReference type="Proteomes" id="UP001311232">
    <property type="component" value="Unassembled WGS sequence"/>
</dbReference>
<protein>
    <submittedName>
        <fullName evidence="2">Uncharacterized protein</fullName>
    </submittedName>
</protein>
<gene>
    <name evidence="2" type="ORF">CRENBAI_000516</name>
</gene>
<evidence type="ECO:0000313" key="3">
    <source>
        <dbReference type="Proteomes" id="UP001311232"/>
    </source>
</evidence>
<accession>A0AAV9S654</accession>
<keyword evidence="3" id="KW-1185">Reference proteome</keyword>
<evidence type="ECO:0000256" key="1">
    <source>
        <dbReference type="SAM" id="MobiDB-lite"/>
    </source>
</evidence>
<comment type="caution">
    <text evidence="2">The sequence shown here is derived from an EMBL/GenBank/DDBJ whole genome shotgun (WGS) entry which is preliminary data.</text>
</comment>
<dbReference type="AlphaFoldDB" id="A0AAV9S654"/>